<evidence type="ECO:0000313" key="3">
    <source>
        <dbReference type="Proteomes" id="UP000663828"/>
    </source>
</evidence>
<gene>
    <name evidence="2" type="ORF">XAT740_LOCUS15578</name>
</gene>
<accession>A0A814KBH2</accession>
<keyword evidence="3" id="KW-1185">Reference proteome</keyword>
<protein>
    <recommendedName>
        <fullName evidence="4">B box-type domain-containing protein</fullName>
    </recommendedName>
</protein>
<name>A0A814KBH2_ADIRI</name>
<reference evidence="2" key="1">
    <citation type="submission" date="2021-02" db="EMBL/GenBank/DDBJ databases">
        <authorList>
            <person name="Nowell W R."/>
        </authorList>
    </citation>
    <scope>NUCLEOTIDE SEQUENCE</scope>
</reference>
<dbReference type="EMBL" id="CAJNOR010000966">
    <property type="protein sequence ID" value="CAF1047152.1"/>
    <property type="molecule type" value="Genomic_DNA"/>
</dbReference>
<evidence type="ECO:0000256" key="1">
    <source>
        <dbReference type="SAM" id="Coils"/>
    </source>
</evidence>
<evidence type="ECO:0008006" key="4">
    <source>
        <dbReference type="Google" id="ProtNLM"/>
    </source>
</evidence>
<comment type="caution">
    <text evidence="2">The sequence shown here is derived from an EMBL/GenBank/DDBJ whole genome shotgun (WGS) entry which is preliminary data.</text>
</comment>
<dbReference type="InterPro" id="IPR043136">
    <property type="entry name" value="B30.2/SPRY_sf"/>
</dbReference>
<dbReference type="Gene3D" id="2.60.120.920">
    <property type="match status" value="1"/>
</dbReference>
<dbReference type="AlphaFoldDB" id="A0A814KBH2"/>
<keyword evidence="1" id="KW-0175">Coiled coil</keyword>
<proteinExistence type="predicted"/>
<dbReference type="Proteomes" id="UP000663828">
    <property type="component" value="Unassembled WGS sequence"/>
</dbReference>
<organism evidence="2 3">
    <name type="scientific">Adineta ricciae</name>
    <name type="common">Rotifer</name>
    <dbReference type="NCBI Taxonomy" id="249248"/>
    <lineage>
        <taxon>Eukaryota</taxon>
        <taxon>Metazoa</taxon>
        <taxon>Spiralia</taxon>
        <taxon>Gnathifera</taxon>
        <taxon>Rotifera</taxon>
        <taxon>Eurotatoria</taxon>
        <taxon>Bdelloidea</taxon>
        <taxon>Adinetida</taxon>
        <taxon>Adinetidae</taxon>
        <taxon>Adineta</taxon>
    </lineage>
</organism>
<evidence type="ECO:0000313" key="2">
    <source>
        <dbReference type="EMBL" id="CAF1047152.1"/>
    </source>
</evidence>
<feature type="coiled-coil region" evidence="1">
    <location>
        <begin position="77"/>
        <end position="119"/>
    </location>
</feature>
<sequence>MPGSKQCTICNKGGFIMLCDRCQQTFCDKHINDHRQQSPHQLDNILQEHGLIQDELKHSSAKHSLFKSIDQWEKESIVKIQTTAEKTRNELRQMVEEAKERLASACREVVENLQAAREARQFCENDLHRSMQHLQQLKTKIASPLSVELIENKNSAIHLIGVKGTDFMHKALEQTKTYSVTKRLPLTTPSIQEKFSKVIGPAVISEEGFLVRHHGQSSTYAYILGEQLYSKGQHTIRFKIEQSQVPYNIFFGCISSQVNSNQIHHDSPWVAGWFGYNEVRHHGTTEKNVQMHGYDSDKIETYDVLSLILNCDQRQIELYPERLKKIHELAINLDKAPLPWQLIVILTYKNDSVRILHSA</sequence>